<dbReference type="PANTHER" id="PTHR45985">
    <property type="match status" value="1"/>
</dbReference>
<gene>
    <name evidence="1" type="primary">ORF101449</name>
</gene>
<dbReference type="AlphaFoldDB" id="A0A0B7A9W2"/>
<protein>
    <submittedName>
        <fullName evidence="1">Uncharacterized protein</fullName>
    </submittedName>
</protein>
<dbReference type="PANTHER" id="PTHR45985:SF3">
    <property type="entry name" value="CHITIN DEACETYLASE-LIKE 4"/>
    <property type="match status" value="1"/>
</dbReference>
<dbReference type="SUPFAM" id="SSF88713">
    <property type="entry name" value="Glycoside hydrolase/deacetylase"/>
    <property type="match status" value="1"/>
</dbReference>
<feature type="non-terminal residue" evidence="1">
    <location>
        <position position="1"/>
    </location>
</feature>
<dbReference type="InterPro" id="IPR011330">
    <property type="entry name" value="Glyco_hydro/deAcase_b/a-brl"/>
</dbReference>
<evidence type="ECO:0000313" key="1">
    <source>
        <dbReference type="EMBL" id="CEK76775.1"/>
    </source>
</evidence>
<name>A0A0B7A9W2_9EUPU</name>
<proteinExistence type="predicted"/>
<dbReference type="GO" id="GO:0005975">
    <property type="term" value="P:carbohydrate metabolic process"/>
    <property type="evidence" value="ECO:0007669"/>
    <property type="project" value="InterPro"/>
</dbReference>
<dbReference type="Gene3D" id="3.20.20.370">
    <property type="entry name" value="Glycoside hydrolase/deacetylase"/>
    <property type="match status" value="1"/>
</dbReference>
<reference evidence="1" key="1">
    <citation type="submission" date="2014-12" db="EMBL/GenBank/DDBJ databases">
        <title>Insight into the proteome of Arion vulgaris.</title>
        <authorList>
            <person name="Aradska J."/>
            <person name="Bulat T."/>
            <person name="Smidak R."/>
            <person name="Sarate P."/>
            <person name="Gangsoo J."/>
            <person name="Sialana F."/>
            <person name="Bilban M."/>
            <person name="Lubec G."/>
        </authorList>
    </citation>
    <scope>NUCLEOTIDE SEQUENCE</scope>
    <source>
        <tissue evidence="1">Skin</tissue>
    </source>
</reference>
<organism evidence="1">
    <name type="scientific">Arion vulgaris</name>
    <dbReference type="NCBI Taxonomy" id="1028688"/>
    <lineage>
        <taxon>Eukaryota</taxon>
        <taxon>Metazoa</taxon>
        <taxon>Spiralia</taxon>
        <taxon>Lophotrochozoa</taxon>
        <taxon>Mollusca</taxon>
        <taxon>Gastropoda</taxon>
        <taxon>Heterobranchia</taxon>
        <taxon>Euthyneura</taxon>
        <taxon>Panpulmonata</taxon>
        <taxon>Eupulmonata</taxon>
        <taxon>Stylommatophora</taxon>
        <taxon>Helicina</taxon>
        <taxon>Arionoidea</taxon>
        <taxon>Arionidae</taxon>
        <taxon>Arion</taxon>
    </lineage>
</organism>
<accession>A0A0B7A9W2</accession>
<dbReference type="EMBL" id="HACG01029910">
    <property type="protein sequence ID" value="CEK76775.1"/>
    <property type="molecule type" value="Transcribed_RNA"/>
</dbReference>
<sequence length="115" mass="13504">EVPLNGWIGDNNHGCSMVDACSVGKGSNEASERDWYNFYERNFNKYFYNVKVPLPIFTHASMFVKYANSYPALVTWIRDKLQEHEDVWFVTPTQVIEWMRNPLSNEDMITQNWGC</sequence>
<dbReference type="InterPro" id="IPR052740">
    <property type="entry name" value="CE4"/>
</dbReference>